<organism evidence="1">
    <name type="scientific">Lepeophtheirus salmonis</name>
    <name type="common">Salmon louse</name>
    <name type="synonym">Caligus salmonis</name>
    <dbReference type="NCBI Taxonomy" id="72036"/>
    <lineage>
        <taxon>Eukaryota</taxon>
        <taxon>Metazoa</taxon>
        <taxon>Ecdysozoa</taxon>
        <taxon>Arthropoda</taxon>
        <taxon>Crustacea</taxon>
        <taxon>Multicrustacea</taxon>
        <taxon>Hexanauplia</taxon>
        <taxon>Copepoda</taxon>
        <taxon>Siphonostomatoida</taxon>
        <taxon>Caligidae</taxon>
        <taxon>Lepeophtheirus</taxon>
    </lineage>
</organism>
<dbReference type="AlphaFoldDB" id="A0A0K2VBE2"/>
<dbReference type="EMBL" id="HACA01030134">
    <property type="protein sequence ID" value="CDW47495.1"/>
    <property type="molecule type" value="Transcribed_RNA"/>
</dbReference>
<protein>
    <submittedName>
        <fullName evidence="1">Uncharacterized protein</fullName>
    </submittedName>
</protein>
<proteinExistence type="predicted"/>
<feature type="non-terminal residue" evidence="1">
    <location>
        <position position="1"/>
    </location>
</feature>
<sequence length="58" mass="6629">IRWIFFVCVCGVRSNDNPTKPPATSKTNLLVGSRRKSRICQETKRQSPTCAFALIYRL</sequence>
<dbReference type="EMBL" id="HACA01030135">
    <property type="protein sequence ID" value="CDW47496.1"/>
    <property type="molecule type" value="Transcribed_RNA"/>
</dbReference>
<accession>A0A0K2VBE2</accession>
<name>A0A0K2VBE2_LEPSM</name>
<evidence type="ECO:0000313" key="1">
    <source>
        <dbReference type="EMBL" id="CDW47497.1"/>
    </source>
</evidence>
<dbReference type="EMBL" id="HACA01030136">
    <property type="protein sequence ID" value="CDW47497.1"/>
    <property type="molecule type" value="Transcribed_RNA"/>
</dbReference>
<reference evidence="1" key="1">
    <citation type="submission" date="2014-05" db="EMBL/GenBank/DDBJ databases">
        <authorList>
            <person name="Chronopoulou M."/>
        </authorList>
    </citation>
    <scope>NUCLEOTIDE SEQUENCE</scope>
    <source>
        <tissue evidence="1">Whole organism</tissue>
    </source>
</reference>